<name>A0A914PJ81_9BILA</name>
<evidence type="ECO:0000313" key="1">
    <source>
        <dbReference type="Proteomes" id="UP000887578"/>
    </source>
</evidence>
<sequence>MKVDAYIDFYHLCGGIMLAPTPSGTLYSTLDDALVACDGFSTCAGVVELSETEFGVLRGFRNIKLVSGSFDYYLADRSNGKSLPNAPSSTDIKVLYAIYPIGSCPPSMPFNGTTCIGNPALVTREICAEFPDYMNATFNLATNQCQAATREAIIETWS</sequence>
<protein>
    <submittedName>
        <fullName evidence="2">Uncharacterized protein</fullName>
    </submittedName>
</protein>
<dbReference type="AlphaFoldDB" id="A0A914PJ81"/>
<dbReference type="WBParaSite" id="PDA_v2.g1844.t1">
    <property type="protein sequence ID" value="PDA_v2.g1844.t1"/>
    <property type="gene ID" value="PDA_v2.g1844"/>
</dbReference>
<reference evidence="2" key="1">
    <citation type="submission" date="2022-11" db="UniProtKB">
        <authorList>
            <consortium name="WormBaseParasite"/>
        </authorList>
    </citation>
    <scope>IDENTIFICATION</scope>
</reference>
<proteinExistence type="predicted"/>
<accession>A0A914PJ81</accession>
<organism evidence="1 2">
    <name type="scientific">Panagrolaimus davidi</name>
    <dbReference type="NCBI Taxonomy" id="227884"/>
    <lineage>
        <taxon>Eukaryota</taxon>
        <taxon>Metazoa</taxon>
        <taxon>Ecdysozoa</taxon>
        <taxon>Nematoda</taxon>
        <taxon>Chromadorea</taxon>
        <taxon>Rhabditida</taxon>
        <taxon>Tylenchina</taxon>
        <taxon>Panagrolaimomorpha</taxon>
        <taxon>Panagrolaimoidea</taxon>
        <taxon>Panagrolaimidae</taxon>
        <taxon>Panagrolaimus</taxon>
    </lineage>
</organism>
<evidence type="ECO:0000313" key="2">
    <source>
        <dbReference type="WBParaSite" id="PDA_v2.g1844.t1"/>
    </source>
</evidence>
<keyword evidence="1" id="KW-1185">Reference proteome</keyword>
<dbReference type="Proteomes" id="UP000887578">
    <property type="component" value="Unplaced"/>
</dbReference>